<dbReference type="Pfam" id="PF12770">
    <property type="entry name" value="CHAT"/>
    <property type="match status" value="1"/>
</dbReference>
<reference evidence="2 3" key="1">
    <citation type="journal article" date="2019" name="Nat. Ecol. Evol.">
        <title>Megaphylogeny resolves global patterns of mushroom evolution.</title>
        <authorList>
            <person name="Varga T."/>
            <person name="Krizsan K."/>
            <person name="Foldi C."/>
            <person name="Dima B."/>
            <person name="Sanchez-Garcia M."/>
            <person name="Sanchez-Ramirez S."/>
            <person name="Szollosi G.J."/>
            <person name="Szarkandi J.G."/>
            <person name="Papp V."/>
            <person name="Albert L."/>
            <person name="Andreopoulos W."/>
            <person name="Angelini C."/>
            <person name="Antonin V."/>
            <person name="Barry K.W."/>
            <person name="Bougher N.L."/>
            <person name="Buchanan P."/>
            <person name="Buyck B."/>
            <person name="Bense V."/>
            <person name="Catcheside P."/>
            <person name="Chovatia M."/>
            <person name="Cooper J."/>
            <person name="Damon W."/>
            <person name="Desjardin D."/>
            <person name="Finy P."/>
            <person name="Geml J."/>
            <person name="Haridas S."/>
            <person name="Hughes K."/>
            <person name="Justo A."/>
            <person name="Karasinski D."/>
            <person name="Kautmanova I."/>
            <person name="Kiss B."/>
            <person name="Kocsube S."/>
            <person name="Kotiranta H."/>
            <person name="LaButti K.M."/>
            <person name="Lechner B.E."/>
            <person name="Liimatainen K."/>
            <person name="Lipzen A."/>
            <person name="Lukacs Z."/>
            <person name="Mihaltcheva S."/>
            <person name="Morgado L.N."/>
            <person name="Niskanen T."/>
            <person name="Noordeloos M.E."/>
            <person name="Ohm R.A."/>
            <person name="Ortiz-Santana B."/>
            <person name="Ovrebo C."/>
            <person name="Racz N."/>
            <person name="Riley R."/>
            <person name="Savchenko A."/>
            <person name="Shiryaev A."/>
            <person name="Soop K."/>
            <person name="Spirin V."/>
            <person name="Szebenyi C."/>
            <person name="Tomsovsky M."/>
            <person name="Tulloss R.E."/>
            <person name="Uehling J."/>
            <person name="Grigoriev I.V."/>
            <person name="Vagvolgyi C."/>
            <person name="Papp T."/>
            <person name="Martin F.M."/>
            <person name="Miettinen O."/>
            <person name="Hibbett D.S."/>
            <person name="Nagy L.G."/>
        </authorList>
    </citation>
    <scope>NUCLEOTIDE SEQUENCE [LARGE SCALE GENOMIC DNA]</scope>
    <source>
        <strain evidence="2 3">CBS 166.37</strain>
    </source>
</reference>
<sequence>KTPPHLKWCCSDILGLLPIHAAGIYGGRLKESVPEFVISSYTPSLSSLLAPPQSAGRDAIMLLACLKDAPGLPPLPNVSVEVQLIKDTLAYNASDISSICLEDNEATCNVVLESMTKAHIVHLACHGTSMDNPLESAIILHDGRIKVDQLMRTPFPNAKLVFLSACQTAQMNPSEPDEYIHIAAAMLFAGFKSVIGTMWSINDSDAPLIAKSFYQHLMKDGKINFADVSLALHNAVRELRATGVSPLQWVPFIHIGL</sequence>
<accession>A0A5C3M3F3</accession>
<gene>
    <name evidence="2" type="ORF">BDQ12DRAFT_744433</name>
</gene>
<dbReference type="STRING" id="68775.A0A5C3M3F3"/>
<organism evidence="2 3">
    <name type="scientific">Crucibulum laeve</name>
    <dbReference type="NCBI Taxonomy" id="68775"/>
    <lineage>
        <taxon>Eukaryota</taxon>
        <taxon>Fungi</taxon>
        <taxon>Dikarya</taxon>
        <taxon>Basidiomycota</taxon>
        <taxon>Agaricomycotina</taxon>
        <taxon>Agaricomycetes</taxon>
        <taxon>Agaricomycetidae</taxon>
        <taxon>Agaricales</taxon>
        <taxon>Agaricineae</taxon>
        <taxon>Nidulariaceae</taxon>
        <taxon>Crucibulum</taxon>
    </lineage>
</organism>
<feature type="domain" description="CHAT" evidence="1">
    <location>
        <begin position="5"/>
        <end position="256"/>
    </location>
</feature>
<evidence type="ECO:0000313" key="3">
    <source>
        <dbReference type="Proteomes" id="UP000308652"/>
    </source>
</evidence>
<feature type="non-terminal residue" evidence="2">
    <location>
        <position position="1"/>
    </location>
</feature>
<dbReference type="Proteomes" id="UP000308652">
    <property type="component" value="Unassembled WGS sequence"/>
</dbReference>
<dbReference type="EMBL" id="ML213600">
    <property type="protein sequence ID" value="TFK39115.1"/>
    <property type="molecule type" value="Genomic_DNA"/>
</dbReference>
<name>A0A5C3M3F3_9AGAR</name>
<evidence type="ECO:0000313" key="2">
    <source>
        <dbReference type="EMBL" id="TFK39115.1"/>
    </source>
</evidence>
<dbReference type="InterPro" id="IPR024983">
    <property type="entry name" value="CHAT_dom"/>
</dbReference>
<dbReference type="AlphaFoldDB" id="A0A5C3M3F3"/>
<dbReference type="OrthoDB" id="9991317at2759"/>
<protein>
    <submittedName>
        <fullName evidence="2">CHAT domain-containing protein</fullName>
    </submittedName>
</protein>
<evidence type="ECO:0000259" key="1">
    <source>
        <dbReference type="Pfam" id="PF12770"/>
    </source>
</evidence>
<proteinExistence type="predicted"/>
<keyword evidence="3" id="KW-1185">Reference proteome</keyword>